<dbReference type="GO" id="GO:0006777">
    <property type="term" value="P:Mo-molybdopterin cofactor biosynthetic process"/>
    <property type="evidence" value="ECO:0007669"/>
    <property type="project" value="InterPro"/>
</dbReference>
<name>A0A2T0YKC6_9MICC</name>
<protein>
    <submittedName>
        <fullName evidence="1">Molybdopterin synthase subunit MoaE</fullName>
    </submittedName>
</protein>
<sequence>MSSDAPQELNQAGFAADEPFEFPQERVILAQLSDQPLAPAQAESEVWAERAGAVVGFSGIVRNHDQGQPVHRLSYTAHPSAAEAIAQVAVDVAARFPTVRVWVAHRVGELAIGDHALVAAVASAHRAEAFQACAELVEQTKEQVPIWKEQFFADGSKEWVGL</sequence>
<dbReference type="SUPFAM" id="SSF54690">
    <property type="entry name" value="Molybdopterin synthase subunit MoaE"/>
    <property type="match status" value="1"/>
</dbReference>
<gene>
    <name evidence="1" type="ORF">BCL67_10833</name>
</gene>
<organism evidence="1 2">
    <name type="scientific">Nesterenkonia sandarakina</name>
    <dbReference type="NCBI Taxonomy" id="272918"/>
    <lineage>
        <taxon>Bacteria</taxon>
        <taxon>Bacillati</taxon>
        <taxon>Actinomycetota</taxon>
        <taxon>Actinomycetes</taxon>
        <taxon>Micrococcales</taxon>
        <taxon>Micrococcaceae</taxon>
        <taxon>Nesterenkonia</taxon>
    </lineage>
</organism>
<dbReference type="RefSeq" id="WP_106122880.1">
    <property type="nucleotide sequence ID" value="NZ_PVTY01000008.1"/>
</dbReference>
<keyword evidence="2" id="KW-1185">Reference proteome</keyword>
<dbReference type="InterPro" id="IPR003448">
    <property type="entry name" value="Mopterin_biosynth_MoaE"/>
</dbReference>
<dbReference type="OrthoDB" id="9794429at2"/>
<evidence type="ECO:0000313" key="2">
    <source>
        <dbReference type="Proteomes" id="UP000238217"/>
    </source>
</evidence>
<dbReference type="PANTHER" id="PTHR23404">
    <property type="entry name" value="MOLYBDOPTERIN SYNTHASE RELATED"/>
    <property type="match status" value="1"/>
</dbReference>
<dbReference type="Pfam" id="PF02391">
    <property type="entry name" value="MoaE"/>
    <property type="match status" value="1"/>
</dbReference>
<comment type="caution">
    <text evidence="1">The sequence shown here is derived from an EMBL/GenBank/DDBJ whole genome shotgun (WGS) entry which is preliminary data.</text>
</comment>
<dbReference type="Gene3D" id="3.90.1170.40">
    <property type="entry name" value="Molybdopterin biosynthesis MoaE subunit"/>
    <property type="match status" value="1"/>
</dbReference>
<dbReference type="Proteomes" id="UP000238217">
    <property type="component" value="Unassembled WGS sequence"/>
</dbReference>
<reference evidence="1 2" key="1">
    <citation type="submission" date="2018-03" db="EMBL/GenBank/DDBJ databases">
        <title>Comparative analysis of microorganisms from saline springs in Andes Mountain Range, Colombia.</title>
        <authorList>
            <person name="Rubin E."/>
        </authorList>
    </citation>
    <scope>NUCLEOTIDE SEQUENCE [LARGE SCALE GENOMIC DNA]</scope>
    <source>
        <strain evidence="1 2">CG 35</strain>
    </source>
</reference>
<evidence type="ECO:0000313" key="1">
    <source>
        <dbReference type="EMBL" id="PRZ15573.1"/>
    </source>
</evidence>
<dbReference type="CDD" id="cd00756">
    <property type="entry name" value="MoaE"/>
    <property type="match status" value="1"/>
</dbReference>
<accession>A0A2T0YKC6</accession>
<proteinExistence type="predicted"/>
<dbReference type="AlphaFoldDB" id="A0A2T0YKC6"/>
<dbReference type="InterPro" id="IPR036563">
    <property type="entry name" value="MoaE_sf"/>
</dbReference>
<dbReference type="EMBL" id="PVTY01000008">
    <property type="protein sequence ID" value="PRZ15573.1"/>
    <property type="molecule type" value="Genomic_DNA"/>
</dbReference>